<gene>
    <name evidence="2" type="ORF">ILYODFUR_009747</name>
</gene>
<dbReference type="EMBL" id="JAHRIQ010070201">
    <property type="protein sequence ID" value="MEQ2243722.1"/>
    <property type="molecule type" value="Genomic_DNA"/>
</dbReference>
<reference evidence="2 3" key="1">
    <citation type="submission" date="2021-06" db="EMBL/GenBank/DDBJ databases">
        <authorList>
            <person name="Palmer J.M."/>
        </authorList>
    </citation>
    <scope>NUCLEOTIDE SEQUENCE [LARGE SCALE GENOMIC DNA]</scope>
    <source>
        <strain evidence="3">if_2019</strain>
        <tissue evidence="2">Muscle</tissue>
    </source>
</reference>
<accession>A0ABV0UER9</accession>
<keyword evidence="3" id="KW-1185">Reference proteome</keyword>
<organism evidence="2 3">
    <name type="scientific">Ilyodon furcidens</name>
    <name type="common">goldbreast splitfin</name>
    <dbReference type="NCBI Taxonomy" id="33524"/>
    <lineage>
        <taxon>Eukaryota</taxon>
        <taxon>Metazoa</taxon>
        <taxon>Chordata</taxon>
        <taxon>Craniata</taxon>
        <taxon>Vertebrata</taxon>
        <taxon>Euteleostomi</taxon>
        <taxon>Actinopterygii</taxon>
        <taxon>Neopterygii</taxon>
        <taxon>Teleostei</taxon>
        <taxon>Neoteleostei</taxon>
        <taxon>Acanthomorphata</taxon>
        <taxon>Ovalentaria</taxon>
        <taxon>Atherinomorphae</taxon>
        <taxon>Cyprinodontiformes</taxon>
        <taxon>Goodeidae</taxon>
        <taxon>Ilyodon</taxon>
    </lineage>
</organism>
<evidence type="ECO:0000313" key="2">
    <source>
        <dbReference type="EMBL" id="MEQ2243722.1"/>
    </source>
</evidence>
<evidence type="ECO:0000313" key="3">
    <source>
        <dbReference type="Proteomes" id="UP001482620"/>
    </source>
</evidence>
<protein>
    <submittedName>
        <fullName evidence="2">Uncharacterized protein</fullName>
    </submittedName>
</protein>
<sequence>MVKRLYNPKTIWQRWRRANISSSSLRCMRVCVCVRARVSSAPAGFANATVWVTLQQFAPHLLIFFGGGSLNVISSVAASLHMGSFHPAVVFITAAAFLFVLNVLFLWLCLTTLNCCSPG</sequence>
<proteinExistence type="predicted"/>
<name>A0ABV0UER9_9TELE</name>
<feature type="transmembrane region" description="Helical" evidence="1">
    <location>
        <begin position="61"/>
        <end position="82"/>
    </location>
</feature>
<dbReference type="Proteomes" id="UP001482620">
    <property type="component" value="Unassembled WGS sequence"/>
</dbReference>
<keyword evidence="1" id="KW-0812">Transmembrane</keyword>
<keyword evidence="1" id="KW-1133">Transmembrane helix</keyword>
<keyword evidence="1" id="KW-0472">Membrane</keyword>
<feature type="transmembrane region" description="Helical" evidence="1">
    <location>
        <begin position="88"/>
        <end position="110"/>
    </location>
</feature>
<evidence type="ECO:0000256" key="1">
    <source>
        <dbReference type="SAM" id="Phobius"/>
    </source>
</evidence>
<comment type="caution">
    <text evidence="2">The sequence shown here is derived from an EMBL/GenBank/DDBJ whole genome shotgun (WGS) entry which is preliminary data.</text>
</comment>